<evidence type="ECO:0000313" key="2">
    <source>
        <dbReference type="EMBL" id="SON88215.1"/>
    </source>
</evidence>
<comment type="caution">
    <text evidence="2">The sequence shown here is derived from an EMBL/GenBank/DDBJ whole genome shotgun (WGS) entry which is preliminary data.</text>
</comment>
<dbReference type="EMBL" id="OCYS01000090">
    <property type="protein sequence ID" value="SON88215.1"/>
    <property type="molecule type" value="Genomic_DNA"/>
</dbReference>
<gene>
    <name evidence="1" type="ORF">XAP6984_380021</name>
    <name evidence="2" type="ORF">XAP7430_360022</name>
</gene>
<evidence type="ECO:0000313" key="3">
    <source>
        <dbReference type="Proteomes" id="UP000234166"/>
    </source>
</evidence>
<protein>
    <recommendedName>
        <fullName evidence="5">Secreted protein</fullName>
    </recommendedName>
</protein>
<dbReference type="Proteomes" id="UP000234166">
    <property type="component" value="Unassembled WGS sequence"/>
</dbReference>
<name>A0AB38E0T4_XANCH</name>
<evidence type="ECO:0000313" key="1">
    <source>
        <dbReference type="EMBL" id="SON80914.1"/>
    </source>
</evidence>
<dbReference type="AlphaFoldDB" id="A0AB38E0T4"/>
<evidence type="ECO:0000313" key="4">
    <source>
        <dbReference type="Proteomes" id="UP000234181"/>
    </source>
</evidence>
<accession>A0AB38E0T4</accession>
<evidence type="ECO:0008006" key="5">
    <source>
        <dbReference type="Google" id="ProtNLM"/>
    </source>
</evidence>
<dbReference type="Proteomes" id="UP000234181">
    <property type="component" value="Unassembled WGS sequence"/>
</dbReference>
<proteinExistence type="predicted"/>
<organism evidence="2 3">
    <name type="scientific">Xanthomonas campestris pv. phaseoli</name>
    <dbReference type="NCBI Taxonomy" id="317013"/>
    <lineage>
        <taxon>Bacteria</taxon>
        <taxon>Pseudomonadati</taxon>
        <taxon>Pseudomonadota</taxon>
        <taxon>Gammaproteobacteria</taxon>
        <taxon>Lysobacterales</taxon>
        <taxon>Lysobacteraceae</taxon>
        <taxon>Xanthomonas</taxon>
    </lineage>
</organism>
<reference evidence="3 4" key="1">
    <citation type="submission" date="2017-10" db="EMBL/GenBank/DDBJ databases">
        <authorList>
            <person name="Regsiter A."/>
            <person name="William W."/>
        </authorList>
    </citation>
    <scope>NUCLEOTIDE SEQUENCE [LARGE SCALE GENOMIC DNA]</scope>
    <source>
        <strain evidence="1 4">CFBP6984</strain>
        <strain evidence="2 3">CFBP7430</strain>
    </source>
</reference>
<dbReference type="EMBL" id="OCYT01000093">
    <property type="protein sequence ID" value="SON80914.1"/>
    <property type="molecule type" value="Genomic_DNA"/>
</dbReference>
<sequence length="64" mass="6466">MCISAAVQNWPTQPVASGGRVTHISNSSRSKVGGVAGLAQRLTGRQQRQVGTAPGCYLGSAALG</sequence>
<keyword evidence="4" id="KW-1185">Reference proteome</keyword>